<protein>
    <submittedName>
        <fullName evidence="2">Uncharacterized protein</fullName>
    </submittedName>
</protein>
<proteinExistence type="predicted"/>
<name>A0AAW1FLR3_ZOAVI</name>
<evidence type="ECO:0000313" key="3">
    <source>
        <dbReference type="Proteomes" id="UP001488805"/>
    </source>
</evidence>
<evidence type="ECO:0000313" key="2">
    <source>
        <dbReference type="EMBL" id="KAK9535128.1"/>
    </source>
</evidence>
<organism evidence="2 3">
    <name type="scientific">Zoarces viviparus</name>
    <name type="common">Viviparous eelpout</name>
    <name type="synonym">Blennius viviparus</name>
    <dbReference type="NCBI Taxonomy" id="48416"/>
    <lineage>
        <taxon>Eukaryota</taxon>
        <taxon>Metazoa</taxon>
        <taxon>Chordata</taxon>
        <taxon>Craniata</taxon>
        <taxon>Vertebrata</taxon>
        <taxon>Euteleostomi</taxon>
        <taxon>Actinopterygii</taxon>
        <taxon>Neopterygii</taxon>
        <taxon>Teleostei</taxon>
        <taxon>Neoteleostei</taxon>
        <taxon>Acanthomorphata</taxon>
        <taxon>Eupercaria</taxon>
        <taxon>Perciformes</taxon>
        <taxon>Cottioidei</taxon>
        <taxon>Zoarcales</taxon>
        <taxon>Zoarcidae</taxon>
        <taxon>Zoarcinae</taxon>
        <taxon>Zoarces</taxon>
    </lineage>
</organism>
<comment type="caution">
    <text evidence="2">The sequence shown here is derived from an EMBL/GenBank/DDBJ whole genome shotgun (WGS) entry which is preliminary data.</text>
</comment>
<keyword evidence="3" id="KW-1185">Reference proteome</keyword>
<evidence type="ECO:0000256" key="1">
    <source>
        <dbReference type="SAM" id="MobiDB-lite"/>
    </source>
</evidence>
<accession>A0AAW1FLR3</accession>
<feature type="region of interest" description="Disordered" evidence="1">
    <location>
        <begin position="46"/>
        <end position="68"/>
    </location>
</feature>
<sequence length="99" mass="10886">MPSQMAAFRSDVKPSHSPQTLDVPLAVRRRLELRCHRFIASYFGSFSSAPRSPDSRSLLPVSADDDGSSVHRLRAVDGRGIAELLRSVAVGNLRTTPFH</sequence>
<gene>
    <name evidence="2" type="ORF">VZT92_007529</name>
</gene>
<reference evidence="2 3" key="1">
    <citation type="journal article" date="2024" name="Genome Biol. Evol.">
        <title>Chromosome-level genome assembly of the viviparous eelpout Zoarces viviparus.</title>
        <authorList>
            <person name="Fuhrmann N."/>
            <person name="Brasseur M.V."/>
            <person name="Bakowski C.E."/>
            <person name="Podsiadlowski L."/>
            <person name="Prost S."/>
            <person name="Krehenwinkel H."/>
            <person name="Mayer C."/>
        </authorList>
    </citation>
    <scope>NUCLEOTIDE SEQUENCE [LARGE SCALE GENOMIC DNA]</scope>
    <source>
        <strain evidence="2">NO-MEL_2022_Ind0_liver</strain>
    </source>
</reference>
<dbReference type="Proteomes" id="UP001488805">
    <property type="component" value="Unassembled WGS sequence"/>
</dbReference>
<dbReference type="EMBL" id="JBCEZU010000056">
    <property type="protein sequence ID" value="KAK9535128.1"/>
    <property type="molecule type" value="Genomic_DNA"/>
</dbReference>
<dbReference type="AlphaFoldDB" id="A0AAW1FLR3"/>